<comment type="caution">
    <text evidence="3">The sequence shown here is derived from an EMBL/GenBank/DDBJ whole genome shotgun (WGS) entry which is preliminary data.</text>
</comment>
<dbReference type="AlphaFoldDB" id="A0A0N0XH00"/>
<evidence type="ECO:0000256" key="1">
    <source>
        <dbReference type="SAM" id="Coils"/>
    </source>
</evidence>
<name>A0A0N0XH00_9NEIS</name>
<sequence>MKRPDFRLLTAVAVAAALLAACAAPPKTEPKPQLAPIAPAPLDPTRALTVFYVQTRDLPSAELSKRALELGNGIQTPDVTLRQAILLGHTHNPADTARAITLTESVIKADNGLKPYAQLLNAMWTERRKLEDQIDKQTAAGKDAQKRADQLKQQLDALKAVERDLAKPVPGASKGD</sequence>
<dbReference type="PROSITE" id="PS51257">
    <property type="entry name" value="PROKAR_LIPOPROTEIN"/>
    <property type="match status" value="1"/>
</dbReference>
<feature type="signal peptide" evidence="2">
    <location>
        <begin position="1"/>
        <end position="23"/>
    </location>
</feature>
<evidence type="ECO:0000313" key="4">
    <source>
        <dbReference type="Proteomes" id="UP000037939"/>
    </source>
</evidence>
<dbReference type="RefSeq" id="WP_053939109.1">
    <property type="nucleotide sequence ID" value="NZ_LAQT01000029.1"/>
</dbReference>
<keyword evidence="1" id="KW-0175">Coiled coil</keyword>
<dbReference type="EMBL" id="LAQT01000029">
    <property type="protein sequence ID" value="KPC50431.1"/>
    <property type="molecule type" value="Genomic_DNA"/>
</dbReference>
<proteinExistence type="predicted"/>
<dbReference type="Proteomes" id="UP000037939">
    <property type="component" value="Unassembled WGS sequence"/>
</dbReference>
<evidence type="ECO:0000256" key="2">
    <source>
        <dbReference type="SAM" id="SignalP"/>
    </source>
</evidence>
<keyword evidence="2" id="KW-0732">Signal</keyword>
<evidence type="ECO:0000313" key="3">
    <source>
        <dbReference type="EMBL" id="KPC50431.1"/>
    </source>
</evidence>
<organism evidence="3 4">
    <name type="scientific">Amantichitinum ursilacus</name>
    <dbReference type="NCBI Taxonomy" id="857265"/>
    <lineage>
        <taxon>Bacteria</taxon>
        <taxon>Pseudomonadati</taxon>
        <taxon>Pseudomonadota</taxon>
        <taxon>Betaproteobacteria</taxon>
        <taxon>Neisseriales</taxon>
        <taxon>Chitinibacteraceae</taxon>
        <taxon>Amantichitinum</taxon>
    </lineage>
</organism>
<gene>
    <name evidence="3" type="ORF">WG78_17525</name>
</gene>
<dbReference type="STRING" id="857265.WG78_17525"/>
<feature type="chain" id="PRO_5005863250" evidence="2">
    <location>
        <begin position="24"/>
        <end position="176"/>
    </location>
</feature>
<feature type="coiled-coil region" evidence="1">
    <location>
        <begin position="127"/>
        <end position="161"/>
    </location>
</feature>
<protein>
    <submittedName>
        <fullName evidence="3">Uncharacterized protein</fullName>
    </submittedName>
</protein>
<accession>A0A0N0XH00</accession>
<keyword evidence="4" id="KW-1185">Reference proteome</keyword>
<dbReference type="OrthoDB" id="9181655at2"/>
<reference evidence="3 4" key="1">
    <citation type="submission" date="2015-07" db="EMBL/GenBank/DDBJ databases">
        <title>Draft genome sequence of the Amantichitinum ursilacus IGB-41, a new chitin-degrading bacterium.</title>
        <authorList>
            <person name="Kirstahler P."/>
            <person name="Guenther M."/>
            <person name="Grumaz C."/>
            <person name="Rupp S."/>
            <person name="Zibek S."/>
            <person name="Sohn K."/>
        </authorList>
    </citation>
    <scope>NUCLEOTIDE SEQUENCE [LARGE SCALE GENOMIC DNA]</scope>
    <source>
        <strain evidence="3 4">IGB-41</strain>
    </source>
</reference>